<dbReference type="PANTHER" id="PTHR43441">
    <property type="entry name" value="RIBOSOMAL-PROTEIN-SERINE ACETYLTRANSFERASE"/>
    <property type="match status" value="1"/>
</dbReference>
<evidence type="ECO:0000313" key="3">
    <source>
        <dbReference type="Proteomes" id="UP000231019"/>
    </source>
</evidence>
<dbReference type="InterPro" id="IPR016181">
    <property type="entry name" value="Acyl_CoA_acyltransferase"/>
</dbReference>
<reference evidence="2 3" key="1">
    <citation type="submission" date="2017-09" db="EMBL/GenBank/DDBJ databases">
        <title>Depth-based differentiation of microbial function through sediment-hosted aquifers and enrichment of novel symbionts in the deep terrestrial subsurface.</title>
        <authorList>
            <person name="Probst A.J."/>
            <person name="Ladd B."/>
            <person name="Jarett J.K."/>
            <person name="Geller-Mcgrath D.E."/>
            <person name="Sieber C.M."/>
            <person name="Emerson J.B."/>
            <person name="Anantharaman K."/>
            <person name="Thomas B.C."/>
            <person name="Malmstrom R."/>
            <person name="Stieglmeier M."/>
            <person name="Klingl A."/>
            <person name="Woyke T."/>
            <person name="Ryan C.M."/>
            <person name="Banfield J.F."/>
        </authorList>
    </citation>
    <scope>NUCLEOTIDE SEQUENCE [LARGE SCALE GENOMIC DNA]</scope>
    <source>
        <strain evidence="2">CG17_big_fil_post_rev_8_21_14_2_50_48_46</strain>
    </source>
</reference>
<dbReference type="Gene3D" id="3.40.630.30">
    <property type="match status" value="1"/>
</dbReference>
<gene>
    <name evidence="2" type="ORF">COW36_11385</name>
</gene>
<comment type="caution">
    <text evidence="2">The sequence shown here is derived from an EMBL/GenBank/DDBJ whole genome shotgun (WGS) entry which is preliminary data.</text>
</comment>
<organism evidence="2 3">
    <name type="scientific">bacterium (Candidatus Blackallbacteria) CG17_big_fil_post_rev_8_21_14_2_50_48_46</name>
    <dbReference type="NCBI Taxonomy" id="2014261"/>
    <lineage>
        <taxon>Bacteria</taxon>
        <taxon>Candidatus Blackallbacteria</taxon>
    </lineage>
</organism>
<feature type="domain" description="N-acetyltransferase" evidence="1">
    <location>
        <begin position="53"/>
        <end position="205"/>
    </location>
</feature>
<dbReference type="AlphaFoldDB" id="A0A2M7G4U5"/>
<dbReference type="GO" id="GO:1990189">
    <property type="term" value="F:protein N-terminal-serine acetyltransferase activity"/>
    <property type="evidence" value="ECO:0007669"/>
    <property type="project" value="TreeGrafter"/>
</dbReference>
<proteinExistence type="predicted"/>
<evidence type="ECO:0000259" key="1">
    <source>
        <dbReference type="PROSITE" id="PS51186"/>
    </source>
</evidence>
<dbReference type="PANTHER" id="PTHR43441:SF12">
    <property type="entry name" value="RIBOSOMAL N-ACETYLTRANSFERASE YDAF-RELATED"/>
    <property type="match status" value="1"/>
</dbReference>
<dbReference type="InterPro" id="IPR051908">
    <property type="entry name" value="Ribosomal_N-acetyltransferase"/>
</dbReference>
<sequence>MIKWQFDQQNPSAVVLVLWRTLYSLGEIMMLELDIGNNIKMKILEKRECQYFFDYIDRDRKNCERWIPFVSKTKTVRDAEAYISKFLEIFKNGEGYFWGLWEHKKIIGLVLIKDINHDLSVAEIGYMIDKEYEGKKIVKKACDLMINFIFDELKLNKIRICCNDKNNKSIVFPEKYGFKLEGVIRNDVIINNEICNTMYWGLLRDEYKK</sequence>
<dbReference type="InterPro" id="IPR000182">
    <property type="entry name" value="GNAT_dom"/>
</dbReference>
<name>A0A2M7G4U5_9BACT</name>
<dbReference type="Proteomes" id="UP000231019">
    <property type="component" value="Unassembled WGS sequence"/>
</dbReference>
<accession>A0A2M7G4U5</accession>
<dbReference type="GO" id="GO:0008999">
    <property type="term" value="F:protein-N-terminal-alanine acetyltransferase activity"/>
    <property type="evidence" value="ECO:0007669"/>
    <property type="project" value="TreeGrafter"/>
</dbReference>
<dbReference type="GO" id="GO:0005737">
    <property type="term" value="C:cytoplasm"/>
    <property type="evidence" value="ECO:0007669"/>
    <property type="project" value="TreeGrafter"/>
</dbReference>
<dbReference type="EMBL" id="PFFQ01000034">
    <property type="protein sequence ID" value="PIW16877.1"/>
    <property type="molecule type" value="Genomic_DNA"/>
</dbReference>
<evidence type="ECO:0000313" key="2">
    <source>
        <dbReference type="EMBL" id="PIW16877.1"/>
    </source>
</evidence>
<dbReference type="SUPFAM" id="SSF55729">
    <property type="entry name" value="Acyl-CoA N-acyltransferases (Nat)"/>
    <property type="match status" value="1"/>
</dbReference>
<dbReference type="PROSITE" id="PS51186">
    <property type="entry name" value="GNAT"/>
    <property type="match status" value="1"/>
</dbReference>
<dbReference type="Pfam" id="PF13302">
    <property type="entry name" value="Acetyltransf_3"/>
    <property type="match status" value="1"/>
</dbReference>
<dbReference type="CDD" id="cd04301">
    <property type="entry name" value="NAT_SF"/>
    <property type="match status" value="1"/>
</dbReference>
<protein>
    <recommendedName>
        <fullName evidence="1">N-acetyltransferase domain-containing protein</fullName>
    </recommendedName>
</protein>